<evidence type="ECO:0000313" key="2">
    <source>
        <dbReference type="EMBL" id="MEQ2159282.1"/>
    </source>
</evidence>
<dbReference type="Proteomes" id="UP001476798">
    <property type="component" value="Unassembled WGS sequence"/>
</dbReference>
<keyword evidence="3" id="KW-1185">Reference proteome</keyword>
<name>A0ABV0MMJ1_9TELE</name>
<feature type="non-terminal residue" evidence="2">
    <location>
        <position position="1"/>
    </location>
</feature>
<proteinExistence type="predicted"/>
<evidence type="ECO:0000256" key="1">
    <source>
        <dbReference type="SAM" id="MobiDB-lite"/>
    </source>
</evidence>
<dbReference type="EMBL" id="JAHRIO010002061">
    <property type="protein sequence ID" value="MEQ2159282.1"/>
    <property type="molecule type" value="Genomic_DNA"/>
</dbReference>
<accession>A0ABV0MMJ1</accession>
<protein>
    <submittedName>
        <fullName evidence="2">Uncharacterized protein</fullName>
    </submittedName>
</protein>
<reference evidence="2 3" key="1">
    <citation type="submission" date="2021-06" db="EMBL/GenBank/DDBJ databases">
        <authorList>
            <person name="Palmer J.M."/>
        </authorList>
    </citation>
    <scope>NUCLEOTIDE SEQUENCE [LARGE SCALE GENOMIC DNA]</scope>
    <source>
        <strain evidence="2 3">GA_2019</strain>
        <tissue evidence="2">Muscle</tissue>
    </source>
</reference>
<gene>
    <name evidence="2" type="ORF">GOODEAATRI_021289</name>
</gene>
<sequence length="154" mass="17077">AGPPSTETQSSWIGQYFSTGSHMAKRPGLDRAHLFTGVMRGSLGTVVMPGTLPGSPGQLPTLVTLNIGTAQRAETRMSGEILGILLTGDLVDPQLQNGSSIMTLFKHVIFHCRRDEYDRYYRSGSAAEDYYRRKDEPYRDPYLDPWNGRREPGG</sequence>
<organism evidence="2 3">
    <name type="scientific">Goodea atripinnis</name>
    <dbReference type="NCBI Taxonomy" id="208336"/>
    <lineage>
        <taxon>Eukaryota</taxon>
        <taxon>Metazoa</taxon>
        <taxon>Chordata</taxon>
        <taxon>Craniata</taxon>
        <taxon>Vertebrata</taxon>
        <taxon>Euteleostomi</taxon>
        <taxon>Actinopterygii</taxon>
        <taxon>Neopterygii</taxon>
        <taxon>Teleostei</taxon>
        <taxon>Neoteleostei</taxon>
        <taxon>Acanthomorphata</taxon>
        <taxon>Ovalentaria</taxon>
        <taxon>Atherinomorphae</taxon>
        <taxon>Cyprinodontiformes</taxon>
        <taxon>Goodeidae</taxon>
        <taxon>Goodea</taxon>
    </lineage>
</organism>
<comment type="caution">
    <text evidence="2">The sequence shown here is derived from an EMBL/GenBank/DDBJ whole genome shotgun (WGS) entry which is preliminary data.</text>
</comment>
<evidence type="ECO:0000313" key="3">
    <source>
        <dbReference type="Proteomes" id="UP001476798"/>
    </source>
</evidence>
<feature type="region of interest" description="Disordered" evidence="1">
    <location>
        <begin position="134"/>
        <end position="154"/>
    </location>
</feature>